<dbReference type="CDD" id="cd02955">
    <property type="entry name" value="SSP411"/>
    <property type="match status" value="1"/>
</dbReference>
<feature type="compositionally biased region" description="Acidic residues" evidence="1">
    <location>
        <begin position="185"/>
        <end position="194"/>
    </location>
</feature>
<dbReference type="Gene3D" id="1.50.10.20">
    <property type="match status" value="1"/>
</dbReference>
<dbReference type="GO" id="GO:0005975">
    <property type="term" value="P:carbohydrate metabolic process"/>
    <property type="evidence" value="ECO:0007669"/>
    <property type="project" value="InterPro"/>
</dbReference>
<dbReference type="Gene3D" id="3.40.30.10">
    <property type="entry name" value="Glutaredoxin"/>
    <property type="match status" value="1"/>
</dbReference>
<evidence type="ECO:0000313" key="4">
    <source>
        <dbReference type="Proteomes" id="UP000007954"/>
    </source>
</evidence>
<feature type="domain" description="Spermatogenesis-associated protein 20-like TRX" evidence="2">
    <location>
        <begin position="8"/>
        <end position="171"/>
    </location>
</feature>
<feature type="compositionally biased region" description="Low complexity" evidence="1">
    <location>
        <begin position="195"/>
        <end position="204"/>
    </location>
</feature>
<dbReference type="Gene3D" id="1.50.10.10">
    <property type="match status" value="1"/>
</dbReference>
<proteinExistence type="predicted"/>
<dbReference type="AlphaFoldDB" id="G0LJB1"/>
<evidence type="ECO:0000256" key="1">
    <source>
        <dbReference type="SAM" id="MobiDB-lite"/>
    </source>
</evidence>
<accession>G0LJB1</accession>
<feature type="region of interest" description="Disordered" evidence="1">
    <location>
        <begin position="734"/>
        <end position="768"/>
    </location>
</feature>
<evidence type="ECO:0000259" key="2">
    <source>
        <dbReference type="Pfam" id="PF03190"/>
    </source>
</evidence>
<dbReference type="InterPro" id="IPR036249">
    <property type="entry name" value="Thioredoxin-like_sf"/>
</dbReference>
<dbReference type="KEGG" id="hwc:Hqrw_2868"/>
<dbReference type="Proteomes" id="UP000007954">
    <property type="component" value="Chromosome"/>
</dbReference>
<reference evidence="3 4" key="1">
    <citation type="journal article" date="2011" name="PLoS ONE">
        <title>Haloquadratum walsbyi: limited diversity in a global pond.</title>
        <authorList>
            <person name="Dyall-Smith M."/>
            <person name="Pfeiffer F."/>
            <person name="Klee K."/>
            <person name="Palm P."/>
            <person name="Gross K."/>
            <person name="Schuster S.C."/>
            <person name="Rampp M."/>
            <person name="Oesterhelt D."/>
        </authorList>
    </citation>
    <scope>NUCLEOTIDE SEQUENCE [LARGE SCALE GENOMIC DNA]</scope>
    <source>
        <strain evidence="4">DSM 16854 / JCM 12705 / C23</strain>
    </source>
</reference>
<dbReference type="InterPro" id="IPR024705">
    <property type="entry name" value="Ssp411"/>
</dbReference>
<dbReference type="GeneID" id="12447634"/>
<dbReference type="OrthoDB" id="28016at2157"/>
<dbReference type="SUPFAM" id="SSF48208">
    <property type="entry name" value="Six-hairpin glycosidases"/>
    <property type="match status" value="1"/>
</dbReference>
<sequence length="768" mass="84548">MSDTPVRNRLDNEASPYLTQHAENPVNWQPWDDRALEYAESADKPIFLSVGYAACHWCHVMAEESFEDDTVATILNDSFVPIKVDREERPDLDRIYQTICQLVTGGGGWPLSVWLTPDGKPFYVGTYFPKTERSDRGDTPGFLEICQSFATAWENDRSELESRANQWADTLQDRLEVDTNADTSIDVDDDDDVPAPDIASPQTDSDADDDSTMDLLTSVSTAAIRATDNEYGGFGSRGPKFPQPGRIEALIRAHAETNRETALDAATATLDAMAAGGIYDHVGGGFHRYATDRKWTVPHFEKMLYDNAELSRVYLSAYQHTGRDRYARVAHETFAFLSRELQHPEGGFYSTLDAQSEGEEGRFYVWTPETIRNAITDQQIADIAIDRFGVTEGGNFEGSTVLTATASVSQLATKYSLTTDEIMSQLADARDSLFDARMDRERPNRDEKILTAWNGLAISSLARGGLILETEQYTELANDALSFIRTHLWDSDSGRLSRRYKDGDVDETGYLDDYAFLARGAFDLYQTTGAVEHLSFAVTLAESIVELFYDTAGETLYLTPEDAESLVARPQDLRDQSTSSSAGIAVQTLNAVDPFTSTDFSGIAGAVIDTHADEIRGRPLEHISLAMAADSRARGHDEVVIAHDTDTELSQPIRSDIASTYLPGVPLSQRPATVSGLESWTDELGLDSPPAIWAGRHQRDSKATIYACSGRACSPPTHSLTDALEWFDTDISTAHSDSTSGDDIDTNEVDGDTIEGIDLSEGTDSFDN</sequence>
<protein>
    <submittedName>
        <fullName evidence="3">YyaL family protein</fullName>
    </submittedName>
</protein>
<organism evidence="3 4">
    <name type="scientific">Haloquadratum walsbyi (strain DSM 16854 / JCM 12705 / C23)</name>
    <dbReference type="NCBI Taxonomy" id="768065"/>
    <lineage>
        <taxon>Archaea</taxon>
        <taxon>Methanobacteriati</taxon>
        <taxon>Methanobacteriota</taxon>
        <taxon>Stenosarchaea group</taxon>
        <taxon>Halobacteria</taxon>
        <taxon>Halobacteriales</taxon>
        <taxon>Haloferacaceae</taxon>
        <taxon>Haloquadratum</taxon>
    </lineage>
</organism>
<dbReference type="RefSeq" id="WP_014556237.1">
    <property type="nucleotide sequence ID" value="NC_017459.1"/>
</dbReference>
<dbReference type="HOGENOM" id="CLU_014051_4_1_2"/>
<feature type="region of interest" description="Disordered" evidence="1">
    <location>
        <begin position="178"/>
        <end position="211"/>
    </location>
</feature>
<dbReference type="PANTHER" id="PTHR42899">
    <property type="entry name" value="SPERMATOGENESIS-ASSOCIATED PROTEIN 20"/>
    <property type="match status" value="1"/>
</dbReference>
<feature type="compositionally biased region" description="Acidic residues" evidence="1">
    <location>
        <begin position="740"/>
        <end position="755"/>
    </location>
</feature>
<dbReference type="SUPFAM" id="SSF52833">
    <property type="entry name" value="Thioredoxin-like"/>
    <property type="match status" value="1"/>
</dbReference>
<evidence type="ECO:0000313" key="3">
    <source>
        <dbReference type="EMBL" id="CCC40679.1"/>
    </source>
</evidence>
<dbReference type="InterPro" id="IPR008928">
    <property type="entry name" value="6-hairpin_glycosidase_sf"/>
</dbReference>
<dbReference type="Pfam" id="PF03190">
    <property type="entry name" value="Thioredox_DsbH"/>
    <property type="match status" value="1"/>
</dbReference>
<gene>
    <name evidence="3" type="ordered locus">Hqrw_2868</name>
</gene>
<dbReference type="EMBL" id="FR746099">
    <property type="protein sequence ID" value="CCC40679.1"/>
    <property type="molecule type" value="Genomic_DNA"/>
</dbReference>
<name>G0LJB1_HALWC</name>
<dbReference type="InterPro" id="IPR004879">
    <property type="entry name" value="Ssp411-like_TRX"/>
</dbReference>
<dbReference type="PANTHER" id="PTHR42899:SF1">
    <property type="entry name" value="SPERMATOGENESIS-ASSOCIATED PROTEIN 20"/>
    <property type="match status" value="1"/>
</dbReference>
<dbReference type="PIRSF" id="PIRSF006402">
    <property type="entry name" value="UCP006402_thioredoxin"/>
    <property type="match status" value="1"/>
</dbReference>
<dbReference type="InterPro" id="IPR012341">
    <property type="entry name" value="6hp_glycosidase-like_sf"/>
</dbReference>